<reference evidence="2" key="2">
    <citation type="journal article" date="2022" name="Hortic Res">
        <title>The genome of Dioscorea zingiberensis sheds light on the biosynthesis, origin and evolution of the medicinally important diosgenin saponins.</title>
        <authorList>
            <person name="Li Y."/>
            <person name="Tan C."/>
            <person name="Li Z."/>
            <person name="Guo J."/>
            <person name="Li S."/>
            <person name="Chen X."/>
            <person name="Wang C."/>
            <person name="Dai X."/>
            <person name="Yang H."/>
            <person name="Song W."/>
            <person name="Hou L."/>
            <person name="Xu J."/>
            <person name="Tong Z."/>
            <person name="Xu A."/>
            <person name="Yuan X."/>
            <person name="Wang W."/>
            <person name="Yang Q."/>
            <person name="Chen L."/>
            <person name="Sun Z."/>
            <person name="Wang K."/>
            <person name="Pan B."/>
            <person name="Chen J."/>
            <person name="Bao Y."/>
            <person name="Liu F."/>
            <person name="Qi X."/>
            <person name="Gang D.R."/>
            <person name="Wen J."/>
            <person name="Li J."/>
        </authorList>
    </citation>
    <scope>NUCLEOTIDE SEQUENCE</scope>
    <source>
        <strain evidence="2">Dzin_1.0</strain>
    </source>
</reference>
<dbReference type="EMBL" id="JAGGNH010000004">
    <property type="protein sequence ID" value="KAJ0975723.1"/>
    <property type="molecule type" value="Genomic_DNA"/>
</dbReference>
<evidence type="ECO:0000256" key="1">
    <source>
        <dbReference type="SAM" id="MobiDB-lite"/>
    </source>
</evidence>
<protein>
    <submittedName>
        <fullName evidence="2">Uncharacterized protein</fullName>
    </submittedName>
</protein>
<evidence type="ECO:0000313" key="3">
    <source>
        <dbReference type="Proteomes" id="UP001085076"/>
    </source>
</evidence>
<feature type="region of interest" description="Disordered" evidence="1">
    <location>
        <begin position="1"/>
        <end position="28"/>
    </location>
</feature>
<dbReference type="AlphaFoldDB" id="A0A9D5HGT6"/>
<organism evidence="2 3">
    <name type="scientific">Dioscorea zingiberensis</name>
    <dbReference type="NCBI Taxonomy" id="325984"/>
    <lineage>
        <taxon>Eukaryota</taxon>
        <taxon>Viridiplantae</taxon>
        <taxon>Streptophyta</taxon>
        <taxon>Embryophyta</taxon>
        <taxon>Tracheophyta</taxon>
        <taxon>Spermatophyta</taxon>
        <taxon>Magnoliopsida</taxon>
        <taxon>Liliopsida</taxon>
        <taxon>Dioscoreales</taxon>
        <taxon>Dioscoreaceae</taxon>
        <taxon>Dioscorea</taxon>
    </lineage>
</organism>
<keyword evidence="3" id="KW-1185">Reference proteome</keyword>
<comment type="caution">
    <text evidence="2">The sequence shown here is derived from an EMBL/GenBank/DDBJ whole genome shotgun (WGS) entry which is preliminary data.</text>
</comment>
<evidence type="ECO:0000313" key="2">
    <source>
        <dbReference type="EMBL" id="KAJ0975723.1"/>
    </source>
</evidence>
<sequence>MCNTRRSGSDGAEQRLPRGAIPGPDADRGQVASHSLLWAPPLILSYVNRTLCPLRTPGQPRNLLKSTAQIAPPPLRRFSNPNPPLLLFLSLSLSLFPHHHTISYNRRRSARKSKQNHNRFELKKHNQSTKARIVWESIDEVRIRLPRGFLNCSGIPY</sequence>
<gene>
    <name evidence="2" type="ORF">J5N97_017688</name>
</gene>
<reference evidence="2" key="1">
    <citation type="submission" date="2021-03" db="EMBL/GenBank/DDBJ databases">
        <authorList>
            <person name="Li Z."/>
            <person name="Yang C."/>
        </authorList>
    </citation>
    <scope>NUCLEOTIDE SEQUENCE</scope>
    <source>
        <strain evidence="2">Dzin_1.0</strain>
        <tissue evidence="2">Leaf</tissue>
    </source>
</reference>
<dbReference type="Proteomes" id="UP001085076">
    <property type="component" value="Miscellaneous, Linkage group lg04"/>
</dbReference>
<accession>A0A9D5HGT6</accession>
<proteinExistence type="predicted"/>
<name>A0A9D5HGT6_9LILI</name>